<evidence type="ECO:0000313" key="1">
    <source>
        <dbReference type="EMBL" id="GIY70622.1"/>
    </source>
</evidence>
<dbReference type="Proteomes" id="UP001054945">
    <property type="component" value="Unassembled WGS sequence"/>
</dbReference>
<dbReference type="AlphaFoldDB" id="A0AAV4VK09"/>
<reference evidence="1 2" key="1">
    <citation type="submission" date="2021-06" db="EMBL/GenBank/DDBJ databases">
        <title>Caerostris extrusa draft genome.</title>
        <authorList>
            <person name="Kono N."/>
            <person name="Arakawa K."/>
        </authorList>
    </citation>
    <scope>NUCLEOTIDE SEQUENCE [LARGE SCALE GENOMIC DNA]</scope>
</reference>
<evidence type="ECO:0000313" key="2">
    <source>
        <dbReference type="Proteomes" id="UP001054945"/>
    </source>
</evidence>
<sequence>MEKGTQMTAQERADASKRQNSSFILPLSDGLIVASRECGQYGDLTTKEIDPQRHFHKRQVRQTVQIASLLGSANDRNWERWGFSAFPNIHKIKLHLQSLDFPKVSYFIRAAISTGTANNYTYASLQVLAQRSLLGKGGGKVQNAQGWAKDTILAFQELNFGPTPTAHCGHASWTWAQARSLARKDTDSCPAGRWRLTHPMMGWACDQVGEFQSNFSFFLRWCNETLSFYNSSPNCYRTLTKIHLLSCRSHGA</sequence>
<organism evidence="1 2">
    <name type="scientific">Caerostris extrusa</name>
    <name type="common">Bark spider</name>
    <name type="synonym">Caerostris bankana</name>
    <dbReference type="NCBI Taxonomy" id="172846"/>
    <lineage>
        <taxon>Eukaryota</taxon>
        <taxon>Metazoa</taxon>
        <taxon>Ecdysozoa</taxon>
        <taxon>Arthropoda</taxon>
        <taxon>Chelicerata</taxon>
        <taxon>Arachnida</taxon>
        <taxon>Araneae</taxon>
        <taxon>Araneomorphae</taxon>
        <taxon>Entelegynae</taxon>
        <taxon>Araneoidea</taxon>
        <taxon>Araneidae</taxon>
        <taxon>Caerostris</taxon>
    </lineage>
</organism>
<comment type="caution">
    <text evidence="1">The sequence shown here is derived from an EMBL/GenBank/DDBJ whole genome shotgun (WGS) entry which is preliminary data.</text>
</comment>
<name>A0AAV4VK09_CAEEX</name>
<accession>A0AAV4VK09</accession>
<protein>
    <submittedName>
        <fullName evidence="1">Uncharacterized protein</fullName>
    </submittedName>
</protein>
<proteinExistence type="predicted"/>
<keyword evidence="2" id="KW-1185">Reference proteome</keyword>
<gene>
    <name evidence="1" type="ORF">CEXT_447631</name>
</gene>
<dbReference type="EMBL" id="BPLR01014697">
    <property type="protein sequence ID" value="GIY70622.1"/>
    <property type="molecule type" value="Genomic_DNA"/>
</dbReference>